<keyword evidence="2" id="KW-1185">Reference proteome</keyword>
<dbReference type="AlphaFoldDB" id="A0A8J1XSV7"/>
<dbReference type="CDD" id="cd02440">
    <property type="entry name" value="AdoMet_MTases"/>
    <property type="match status" value="1"/>
</dbReference>
<evidence type="ECO:0000313" key="2">
    <source>
        <dbReference type="Proteomes" id="UP000749559"/>
    </source>
</evidence>
<name>A0A8J1XSV7_OWEFU</name>
<gene>
    <name evidence="1" type="ORF">OFUS_LOCUS21603</name>
</gene>
<dbReference type="SUPFAM" id="SSF53335">
    <property type="entry name" value="S-adenosyl-L-methionine-dependent methyltransferases"/>
    <property type="match status" value="1"/>
</dbReference>
<dbReference type="Proteomes" id="UP000749559">
    <property type="component" value="Unassembled WGS sequence"/>
</dbReference>
<comment type="caution">
    <text evidence="1">The sequence shown here is derived from an EMBL/GenBank/DDBJ whole genome shotgun (WGS) entry which is preliminary data.</text>
</comment>
<dbReference type="Pfam" id="PF08241">
    <property type="entry name" value="Methyltransf_11"/>
    <property type="match status" value="1"/>
</dbReference>
<dbReference type="PANTHER" id="PTHR45036:SF8">
    <property type="entry name" value="METHYLTRANSFERASE-LIKE PROTEIN 7A"/>
    <property type="match status" value="1"/>
</dbReference>
<dbReference type="OrthoDB" id="416496at2759"/>
<dbReference type="InterPro" id="IPR013216">
    <property type="entry name" value="Methyltransf_11"/>
</dbReference>
<dbReference type="GO" id="GO:0008757">
    <property type="term" value="F:S-adenosylmethionine-dependent methyltransferase activity"/>
    <property type="evidence" value="ECO:0007669"/>
    <property type="project" value="InterPro"/>
</dbReference>
<reference evidence="1" key="1">
    <citation type="submission" date="2022-03" db="EMBL/GenBank/DDBJ databases">
        <authorList>
            <person name="Martin C."/>
        </authorList>
    </citation>
    <scope>NUCLEOTIDE SEQUENCE</scope>
</reference>
<dbReference type="Gene3D" id="3.40.50.150">
    <property type="entry name" value="Vaccinia Virus protein VP39"/>
    <property type="match status" value="1"/>
</dbReference>
<protein>
    <submittedName>
        <fullName evidence="1">Uncharacterized protein</fullName>
    </submittedName>
</protein>
<accession>A0A8J1XSV7</accession>
<proteinExistence type="predicted"/>
<organism evidence="1 2">
    <name type="scientific">Owenia fusiformis</name>
    <name type="common">Polychaete worm</name>
    <dbReference type="NCBI Taxonomy" id="6347"/>
    <lineage>
        <taxon>Eukaryota</taxon>
        <taxon>Metazoa</taxon>
        <taxon>Spiralia</taxon>
        <taxon>Lophotrochozoa</taxon>
        <taxon>Annelida</taxon>
        <taxon>Polychaeta</taxon>
        <taxon>Sedentaria</taxon>
        <taxon>Canalipalpata</taxon>
        <taxon>Sabellida</taxon>
        <taxon>Oweniida</taxon>
        <taxon>Oweniidae</taxon>
        <taxon>Owenia</taxon>
    </lineage>
</organism>
<evidence type="ECO:0000313" key="1">
    <source>
        <dbReference type="EMBL" id="CAH1797285.1"/>
    </source>
</evidence>
<dbReference type="InterPro" id="IPR029063">
    <property type="entry name" value="SAM-dependent_MTases_sf"/>
</dbReference>
<dbReference type="PANTHER" id="PTHR45036">
    <property type="entry name" value="METHYLTRANSFERASE LIKE 7B"/>
    <property type="match status" value="1"/>
</dbReference>
<dbReference type="EMBL" id="CAIIXF020000010">
    <property type="protein sequence ID" value="CAH1797285.1"/>
    <property type="molecule type" value="Genomic_DNA"/>
</dbReference>
<sequence length="248" mass="28430">MAAEDVVAKKYASGILVGIIIIYLAKKYGKQYLINLYRLVYAWILNRFGNRYSKLMKKFKEELLSDIGNIVKTEPLEILEIGAGGGQNFKFFPRGSHVTCVDPNPFFDEYLKKNLDIFPHVKLNKFIVAPAEDMSQVPDESIDIVVCTLVLCSVDNQAKVFSEILRILKKGGKFYYLEHVAAARNTWIRKLQDFLSGIWWFISDGCTLNQEPWIILEKSGFSKNDHKQFYSPIKMKLLAPHFMGCSTK</sequence>
<dbReference type="InterPro" id="IPR052356">
    <property type="entry name" value="Thiol_S-MT"/>
</dbReference>